<dbReference type="Gene3D" id="3.30.420.10">
    <property type="entry name" value="Ribonuclease H-like superfamily/Ribonuclease H"/>
    <property type="match status" value="1"/>
</dbReference>
<feature type="region of interest" description="Disordered" evidence="1">
    <location>
        <begin position="73"/>
        <end position="92"/>
    </location>
</feature>
<evidence type="ECO:0008006" key="4">
    <source>
        <dbReference type="Google" id="ProtNLM"/>
    </source>
</evidence>
<dbReference type="Proteomes" id="UP000298138">
    <property type="component" value="Unassembled WGS sequence"/>
</dbReference>
<dbReference type="EMBL" id="ML220139">
    <property type="protein sequence ID" value="TGZ78671.1"/>
    <property type="molecule type" value="Genomic_DNA"/>
</dbReference>
<organism evidence="2 3">
    <name type="scientific">Ascodesmis nigricans</name>
    <dbReference type="NCBI Taxonomy" id="341454"/>
    <lineage>
        <taxon>Eukaryota</taxon>
        <taxon>Fungi</taxon>
        <taxon>Dikarya</taxon>
        <taxon>Ascomycota</taxon>
        <taxon>Pezizomycotina</taxon>
        <taxon>Pezizomycetes</taxon>
        <taxon>Pezizales</taxon>
        <taxon>Ascodesmidaceae</taxon>
        <taxon>Ascodesmis</taxon>
    </lineage>
</organism>
<protein>
    <recommendedName>
        <fullName evidence="4">RNase H type-1 domain-containing protein</fullName>
    </recommendedName>
</protein>
<gene>
    <name evidence="2" type="ORF">EX30DRAFT_373684</name>
</gene>
<dbReference type="InterPro" id="IPR036397">
    <property type="entry name" value="RNaseH_sf"/>
</dbReference>
<evidence type="ECO:0000313" key="2">
    <source>
        <dbReference type="EMBL" id="TGZ78671.1"/>
    </source>
</evidence>
<dbReference type="InParanoid" id="A0A4S2MNE8"/>
<reference evidence="2 3" key="1">
    <citation type="submission" date="2019-04" db="EMBL/GenBank/DDBJ databases">
        <title>Comparative genomics and transcriptomics to analyze fruiting body development in filamentous ascomycetes.</title>
        <authorList>
            <consortium name="DOE Joint Genome Institute"/>
            <person name="Lutkenhaus R."/>
            <person name="Traeger S."/>
            <person name="Breuer J."/>
            <person name="Kuo A."/>
            <person name="Lipzen A."/>
            <person name="Pangilinan J."/>
            <person name="Dilworth D."/>
            <person name="Sandor L."/>
            <person name="Poggeler S."/>
            <person name="Barry K."/>
            <person name="Grigoriev I.V."/>
            <person name="Nowrousian M."/>
        </authorList>
    </citation>
    <scope>NUCLEOTIDE SEQUENCE [LARGE SCALE GENOMIC DNA]</scope>
    <source>
        <strain evidence="2 3">CBS 389.68</strain>
    </source>
</reference>
<keyword evidence="3" id="KW-1185">Reference proteome</keyword>
<evidence type="ECO:0000256" key="1">
    <source>
        <dbReference type="SAM" id="MobiDB-lite"/>
    </source>
</evidence>
<dbReference type="AlphaFoldDB" id="A0A4S2MNE8"/>
<proteinExistence type="predicted"/>
<dbReference type="GO" id="GO:0003676">
    <property type="term" value="F:nucleic acid binding"/>
    <property type="evidence" value="ECO:0007669"/>
    <property type="project" value="InterPro"/>
</dbReference>
<dbReference type="OrthoDB" id="407198at2759"/>
<accession>A0A4S2MNE8</accession>
<name>A0A4S2MNE8_9PEZI</name>
<sequence>MSLGMRYWPGEGFNNIVLVCDSEHVVKGITEWAPKWMERDEALVQFWRIPRDLNEEDPYAKEAAALFWKNTPKENRSTSPVHSHKTFLTPYQ</sequence>
<evidence type="ECO:0000313" key="3">
    <source>
        <dbReference type="Proteomes" id="UP000298138"/>
    </source>
</evidence>